<accession>A0AAD4GP93</accession>
<dbReference type="InterPro" id="IPR053175">
    <property type="entry name" value="DHMBA_Reg_Transcription_Factor"/>
</dbReference>
<reference evidence="1" key="2">
    <citation type="submission" date="2020-02" db="EMBL/GenBank/DDBJ databases">
        <authorList>
            <person name="Gilchrist C.L.M."/>
            <person name="Chooi Y.-H."/>
        </authorList>
    </citation>
    <scope>NUCLEOTIDE SEQUENCE</scope>
    <source>
        <strain evidence="1">MST-FP2251</strain>
    </source>
</reference>
<dbReference type="EMBL" id="VCAU01000129">
    <property type="protein sequence ID" value="KAF9884247.1"/>
    <property type="molecule type" value="Genomic_DNA"/>
</dbReference>
<name>A0AAD4GP93_ASPNN</name>
<proteinExistence type="predicted"/>
<dbReference type="PANTHER" id="PTHR38791:SF5">
    <property type="entry name" value="TRANSCRIPTION FACTOR DBAG-RELATED"/>
    <property type="match status" value="1"/>
</dbReference>
<dbReference type="PANTHER" id="PTHR38791">
    <property type="entry name" value="ZN(II)2CYS6 TRANSCRIPTION FACTOR (EUROFUNG)-RELATED-RELATED"/>
    <property type="match status" value="1"/>
</dbReference>
<dbReference type="Proteomes" id="UP001194746">
    <property type="component" value="Unassembled WGS sequence"/>
</dbReference>
<reference evidence="1" key="1">
    <citation type="journal article" date="2019" name="Beilstein J. Org. Chem.">
        <title>Nanangenines: drimane sesquiterpenoids as the dominant metabolite cohort of a novel Australian fungus, Aspergillus nanangensis.</title>
        <authorList>
            <person name="Lacey H.J."/>
            <person name="Gilchrist C.L.M."/>
            <person name="Crombie A."/>
            <person name="Kalaitzis J.A."/>
            <person name="Vuong D."/>
            <person name="Rutledge P.J."/>
            <person name="Turner P."/>
            <person name="Pitt J.I."/>
            <person name="Lacey E."/>
            <person name="Chooi Y.H."/>
            <person name="Piggott A.M."/>
        </authorList>
    </citation>
    <scope>NUCLEOTIDE SEQUENCE</scope>
    <source>
        <strain evidence="1">MST-FP2251</strain>
    </source>
</reference>
<evidence type="ECO:0000313" key="2">
    <source>
        <dbReference type="Proteomes" id="UP001194746"/>
    </source>
</evidence>
<sequence length="249" mass="27877">MWWKETLRPRNNEIILTTIVLSMYEDTVMSPSITAPAITSHLQGALALVGASAVKDFKDPTSTKLHSALLTRVVWSLTFVAAIHTIIHAIYSVDKELEGWGASLSPGWECTEVTLPDDAIDLWSQIAHTYPSFWVANDWAHCRTLKILTNNLHLHACRFFARGSSAITGPPSVETDIAAIHTRLRGLVDDICASVPYHLGYRQRMREEICCFPRFMSVCHFVWPLYIAGITEGVGQEQKLWIASDTPTK</sequence>
<organism evidence="1 2">
    <name type="scientific">Aspergillus nanangensis</name>
    <dbReference type="NCBI Taxonomy" id="2582783"/>
    <lineage>
        <taxon>Eukaryota</taxon>
        <taxon>Fungi</taxon>
        <taxon>Dikarya</taxon>
        <taxon>Ascomycota</taxon>
        <taxon>Pezizomycotina</taxon>
        <taxon>Eurotiomycetes</taxon>
        <taxon>Eurotiomycetidae</taxon>
        <taxon>Eurotiales</taxon>
        <taxon>Aspergillaceae</taxon>
        <taxon>Aspergillus</taxon>
        <taxon>Aspergillus subgen. Circumdati</taxon>
    </lineage>
</organism>
<evidence type="ECO:0008006" key="3">
    <source>
        <dbReference type="Google" id="ProtNLM"/>
    </source>
</evidence>
<keyword evidence="2" id="KW-1185">Reference proteome</keyword>
<comment type="caution">
    <text evidence="1">The sequence shown here is derived from an EMBL/GenBank/DDBJ whole genome shotgun (WGS) entry which is preliminary data.</text>
</comment>
<gene>
    <name evidence="1" type="ORF">FE257_001979</name>
</gene>
<protein>
    <recommendedName>
        <fullName evidence="3">Transcription factor domain-containing protein</fullName>
    </recommendedName>
</protein>
<evidence type="ECO:0000313" key="1">
    <source>
        <dbReference type="EMBL" id="KAF9884247.1"/>
    </source>
</evidence>
<dbReference type="AlphaFoldDB" id="A0AAD4GP93"/>